<proteinExistence type="predicted"/>
<protein>
    <submittedName>
        <fullName evidence="1">Uncharacterized protein</fullName>
    </submittedName>
</protein>
<keyword evidence="2" id="KW-1185">Reference proteome</keyword>
<comment type="caution">
    <text evidence="1">The sequence shown here is derived from an EMBL/GenBank/DDBJ whole genome shotgun (WGS) entry which is preliminary data.</text>
</comment>
<dbReference type="EMBL" id="JABSTQ010011292">
    <property type="protein sequence ID" value="KAG0413103.1"/>
    <property type="molecule type" value="Genomic_DNA"/>
</dbReference>
<gene>
    <name evidence="1" type="ORF">HPB47_009756</name>
</gene>
<reference evidence="1 2" key="1">
    <citation type="journal article" date="2020" name="Cell">
        <title>Large-Scale Comparative Analyses of Tick Genomes Elucidate Their Genetic Diversity and Vector Capacities.</title>
        <authorList>
            <consortium name="Tick Genome and Microbiome Consortium (TIGMIC)"/>
            <person name="Jia N."/>
            <person name="Wang J."/>
            <person name="Shi W."/>
            <person name="Du L."/>
            <person name="Sun Y."/>
            <person name="Zhan W."/>
            <person name="Jiang J.F."/>
            <person name="Wang Q."/>
            <person name="Zhang B."/>
            <person name="Ji P."/>
            <person name="Bell-Sakyi L."/>
            <person name="Cui X.M."/>
            <person name="Yuan T.T."/>
            <person name="Jiang B.G."/>
            <person name="Yang W.F."/>
            <person name="Lam T.T."/>
            <person name="Chang Q.C."/>
            <person name="Ding S.J."/>
            <person name="Wang X.J."/>
            <person name="Zhu J.G."/>
            <person name="Ruan X.D."/>
            <person name="Zhao L."/>
            <person name="Wei J.T."/>
            <person name="Ye R.Z."/>
            <person name="Que T.C."/>
            <person name="Du C.H."/>
            <person name="Zhou Y.H."/>
            <person name="Cheng J.X."/>
            <person name="Dai P.F."/>
            <person name="Guo W.B."/>
            <person name="Han X.H."/>
            <person name="Huang E.J."/>
            <person name="Li L.F."/>
            <person name="Wei W."/>
            <person name="Gao Y.C."/>
            <person name="Liu J.Z."/>
            <person name="Shao H.Z."/>
            <person name="Wang X."/>
            <person name="Wang C.C."/>
            <person name="Yang T.C."/>
            <person name="Huo Q.B."/>
            <person name="Li W."/>
            <person name="Chen H.Y."/>
            <person name="Chen S.E."/>
            <person name="Zhou L.G."/>
            <person name="Ni X.B."/>
            <person name="Tian J.H."/>
            <person name="Sheng Y."/>
            <person name="Liu T."/>
            <person name="Pan Y.S."/>
            <person name="Xia L.Y."/>
            <person name="Li J."/>
            <person name="Zhao F."/>
            <person name="Cao W.C."/>
        </authorList>
    </citation>
    <scope>NUCLEOTIDE SEQUENCE [LARGE SCALE GENOMIC DNA]</scope>
    <source>
        <strain evidence="1">Iper-2018</strain>
    </source>
</reference>
<evidence type="ECO:0000313" key="1">
    <source>
        <dbReference type="EMBL" id="KAG0413103.1"/>
    </source>
</evidence>
<sequence length="539" mass="58921">AVSSWGDLQPLRARMSQKSKVPSKTSGSTKAPVPAPRKAAQPVATKGRSPSVDKNKASVTQQDAIKTVPSSTRSPSQPPDPKRTRDVSRHRETNRQERQKTTDGLANRAPKAKEAPLSKSLAVLQKSSAPGPAGTSKKPSTGSRVDNSTTSRHLSSEKKERNTEKKAVPASSTTSSKEPSSKAGGRARLDAHQKDSKKQSRNEVSASKPPKAERKTEASTDQNDSEKPRTSQAEIPSSQLTSAARGLMLPKDYESDFEQDDDESNEEGQESSDNSDRTTGITEDVSENKSCSRKSDEDAQKRDLSHWKSEPALDERKEPVEMTTSFSAYNLFNFASAKKKEESKKVLSKVQQRAKDVLEMVSLDAMTFQVLDIPPASYDAYIVAFGRANTKQALTQTDNISEEECQTDVIDVVEKWTQHPAHDYRGFGGGSFSVVSLDEEGVLNIWAVVETRSERQGSQTDLGLAPLAKLGLLRAATVRVRDCLPSSDSDFIDGLRTYDFECSPAHANRVLVATDLGCVLHCDLYGGKTSPKMYRSRDD</sequence>
<organism evidence="1 2">
    <name type="scientific">Ixodes persulcatus</name>
    <name type="common">Taiga tick</name>
    <dbReference type="NCBI Taxonomy" id="34615"/>
    <lineage>
        <taxon>Eukaryota</taxon>
        <taxon>Metazoa</taxon>
        <taxon>Ecdysozoa</taxon>
        <taxon>Arthropoda</taxon>
        <taxon>Chelicerata</taxon>
        <taxon>Arachnida</taxon>
        <taxon>Acari</taxon>
        <taxon>Parasitiformes</taxon>
        <taxon>Ixodida</taxon>
        <taxon>Ixodoidea</taxon>
        <taxon>Ixodidae</taxon>
        <taxon>Ixodinae</taxon>
        <taxon>Ixodes</taxon>
    </lineage>
</organism>
<feature type="non-terminal residue" evidence="1">
    <location>
        <position position="539"/>
    </location>
</feature>
<feature type="non-terminal residue" evidence="1">
    <location>
        <position position="1"/>
    </location>
</feature>
<name>A0AC60P195_IXOPE</name>
<dbReference type="Proteomes" id="UP000805193">
    <property type="component" value="Unassembled WGS sequence"/>
</dbReference>
<accession>A0AC60P195</accession>
<evidence type="ECO:0000313" key="2">
    <source>
        <dbReference type="Proteomes" id="UP000805193"/>
    </source>
</evidence>